<name>A0AAD8MRI9_9APIA</name>
<organism evidence="2 3">
    <name type="scientific">Heracleum sosnowskyi</name>
    <dbReference type="NCBI Taxonomy" id="360622"/>
    <lineage>
        <taxon>Eukaryota</taxon>
        <taxon>Viridiplantae</taxon>
        <taxon>Streptophyta</taxon>
        <taxon>Embryophyta</taxon>
        <taxon>Tracheophyta</taxon>
        <taxon>Spermatophyta</taxon>
        <taxon>Magnoliopsida</taxon>
        <taxon>eudicotyledons</taxon>
        <taxon>Gunneridae</taxon>
        <taxon>Pentapetalae</taxon>
        <taxon>asterids</taxon>
        <taxon>campanulids</taxon>
        <taxon>Apiales</taxon>
        <taxon>Apiaceae</taxon>
        <taxon>Apioideae</taxon>
        <taxon>apioid superclade</taxon>
        <taxon>Tordylieae</taxon>
        <taxon>Tordyliinae</taxon>
        <taxon>Heracleum</taxon>
    </lineage>
</organism>
<dbReference type="InterPro" id="IPR014002">
    <property type="entry name" value="Agenet_dom_plant"/>
</dbReference>
<reference evidence="2" key="1">
    <citation type="submission" date="2023-02" db="EMBL/GenBank/DDBJ databases">
        <title>Genome of toxic invasive species Heracleum sosnowskyi carries increased number of genes despite the absence of recent whole-genome duplications.</title>
        <authorList>
            <person name="Schelkunov M."/>
            <person name="Shtratnikova V."/>
            <person name="Makarenko M."/>
            <person name="Klepikova A."/>
            <person name="Omelchenko D."/>
            <person name="Novikova G."/>
            <person name="Obukhova E."/>
            <person name="Bogdanov V."/>
            <person name="Penin A."/>
            <person name="Logacheva M."/>
        </authorList>
    </citation>
    <scope>NUCLEOTIDE SEQUENCE</scope>
    <source>
        <strain evidence="2">Hsosn_3</strain>
        <tissue evidence="2">Leaf</tissue>
    </source>
</reference>
<comment type="caution">
    <text evidence="2">The sequence shown here is derived from an EMBL/GenBank/DDBJ whole genome shotgun (WGS) entry which is preliminary data.</text>
</comment>
<dbReference type="EMBL" id="JAUIZM010000005">
    <property type="protein sequence ID" value="KAK1382816.1"/>
    <property type="molecule type" value="Genomic_DNA"/>
</dbReference>
<feature type="domain" description="Agenet" evidence="1">
    <location>
        <begin position="1"/>
        <end position="65"/>
    </location>
</feature>
<protein>
    <submittedName>
        <fullName evidence="2">ENT domain-containing protein</fullName>
    </submittedName>
</protein>
<dbReference type="Pfam" id="PF05641">
    <property type="entry name" value="Agenet"/>
    <property type="match status" value="1"/>
</dbReference>
<reference evidence="2" key="2">
    <citation type="submission" date="2023-05" db="EMBL/GenBank/DDBJ databases">
        <authorList>
            <person name="Schelkunov M.I."/>
        </authorList>
    </citation>
    <scope>NUCLEOTIDE SEQUENCE</scope>
    <source>
        <strain evidence="2">Hsosn_3</strain>
        <tissue evidence="2">Leaf</tissue>
    </source>
</reference>
<dbReference type="Proteomes" id="UP001237642">
    <property type="component" value="Unassembled WGS sequence"/>
</dbReference>
<evidence type="ECO:0000259" key="1">
    <source>
        <dbReference type="SMART" id="SM00743"/>
    </source>
</evidence>
<dbReference type="PANTHER" id="PTHR31917:SF5">
    <property type="entry name" value="OS02G0204500 PROTEIN"/>
    <property type="match status" value="1"/>
</dbReference>
<dbReference type="InterPro" id="IPR008395">
    <property type="entry name" value="Agenet-like_dom"/>
</dbReference>
<evidence type="ECO:0000313" key="3">
    <source>
        <dbReference type="Proteomes" id="UP001237642"/>
    </source>
</evidence>
<proteinExistence type="predicted"/>
<evidence type="ECO:0000313" key="2">
    <source>
        <dbReference type="EMBL" id="KAK1382816.1"/>
    </source>
</evidence>
<accession>A0AAD8MRI9</accession>
<sequence>MRFERGSKVEVLKQVDALTAWRGAEIVSGDRNTYSVRYNCYIPEHGVDTERVPRKLIRPTPPVHRVESWVAGDVVEVFDNVMWKIAIISNVRGAYCIVRLLGSSYKFRVHMSDIRVRQCWQNDQWFLMGKGSGTSDCYQKMSFEAAQTDKALRLLKEDALLAAQNNTGLQGSHLASSRTLKRGSPYYSSLLQANSRNVKKIRASDKADQRYQVLPVCVDQVHDVAYPRENQGEMCVHASFNNKTNGHNEFDRGLNDFIGCSVARDIENNDSDTDICSVGSCSAISRTLSKFSTHMLAVPCQETHSNSSDAESHCGTRNDKGCDLPPEDCFSASEIQWAEVLGALQSLLPMIIAMMLDLGC</sequence>
<feature type="domain" description="Agenet" evidence="1">
    <location>
        <begin position="67"/>
        <end position="122"/>
    </location>
</feature>
<dbReference type="SMART" id="SM00743">
    <property type="entry name" value="Agenet"/>
    <property type="match status" value="2"/>
</dbReference>
<gene>
    <name evidence="2" type="ORF">POM88_020551</name>
</gene>
<dbReference type="AlphaFoldDB" id="A0AAD8MRI9"/>
<dbReference type="PANTHER" id="PTHR31917">
    <property type="entry name" value="AGENET DOMAIN-CONTAINING PROTEIN-RELATED"/>
    <property type="match status" value="1"/>
</dbReference>
<keyword evidence="3" id="KW-1185">Reference proteome</keyword>